<comment type="caution">
    <text evidence="1">The sequence shown here is derived from an EMBL/GenBank/DDBJ whole genome shotgun (WGS) entry which is preliminary data.</text>
</comment>
<protein>
    <submittedName>
        <fullName evidence="1">Uncharacterized protein</fullName>
    </submittedName>
</protein>
<dbReference type="Proteomes" id="UP001187192">
    <property type="component" value="Unassembled WGS sequence"/>
</dbReference>
<proteinExistence type="predicted"/>
<dbReference type="EMBL" id="BTGU01000131">
    <property type="protein sequence ID" value="GMN62563.1"/>
    <property type="molecule type" value="Genomic_DNA"/>
</dbReference>
<evidence type="ECO:0000313" key="1">
    <source>
        <dbReference type="EMBL" id="GMN62563.1"/>
    </source>
</evidence>
<sequence>MALIPLSVRLADQWGSSPNCMEFEIKKDFRGYDMPKISLSPQGETGILLCKCWLLPASLPWRARTYFRVSQFPIDERATLK</sequence>
<gene>
    <name evidence="1" type="ORF">TIFTF001_031643</name>
</gene>
<dbReference type="AlphaFoldDB" id="A0AA88DVS3"/>
<evidence type="ECO:0000313" key="2">
    <source>
        <dbReference type="Proteomes" id="UP001187192"/>
    </source>
</evidence>
<reference evidence="1" key="1">
    <citation type="submission" date="2023-07" db="EMBL/GenBank/DDBJ databases">
        <title>draft genome sequence of fig (Ficus carica).</title>
        <authorList>
            <person name="Takahashi T."/>
            <person name="Nishimura K."/>
        </authorList>
    </citation>
    <scope>NUCLEOTIDE SEQUENCE</scope>
</reference>
<name>A0AA88DVS3_FICCA</name>
<keyword evidence="2" id="KW-1185">Reference proteome</keyword>
<organism evidence="1 2">
    <name type="scientific">Ficus carica</name>
    <name type="common">Common fig</name>
    <dbReference type="NCBI Taxonomy" id="3494"/>
    <lineage>
        <taxon>Eukaryota</taxon>
        <taxon>Viridiplantae</taxon>
        <taxon>Streptophyta</taxon>
        <taxon>Embryophyta</taxon>
        <taxon>Tracheophyta</taxon>
        <taxon>Spermatophyta</taxon>
        <taxon>Magnoliopsida</taxon>
        <taxon>eudicotyledons</taxon>
        <taxon>Gunneridae</taxon>
        <taxon>Pentapetalae</taxon>
        <taxon>rosids</taxon>
        <taxon>fabids</taxon>
        <taxon>Rosales</taxon>
        <taxon>Moraceae</taxon>
        <taxon>Ficeae</taxon>
        <taxon>Ficus</taxon>
    </lineage>
</organism>
<accession>A0AA88DVS3</accession>